<reference evidence="5" key="2">
    <citation type="submission" date="2020-09" db="EMBL/GenBank/DDBJ databases">
        <authorList>
            <person name="Sun Q."/>
            <person name="Zhou Y."/>
        </authorList>
    </citation>
    <scope>NUCLEOTIDE SEQUENCE</scope>
    <source>
        <strain evidence="5">CGMCC 1.15388</strain>
    </source>
</reference>
<keyword evidence="6" id="KW-1185">Reference proteome</keyword>
<evidence type="ECO:0000256" key="2">
    <source>
        <dbReference type="ARBA" id="ARBA00023125"/>
    </source>
</evidence>
<dbReference type="PANTHER" id="PTHR43537:SF24">
    <property type="entry name" value="GLUCONATE OPERON TRANSCRIPTIONAL REPRESSOR"/>
    <property type="match status" value="1"/>
</dbReference>
<evidence type="ECO:0000259" key="4">
    <source>
        <dbReference type="PROSITE" id="PS50949"/>
    </source>
</evidence>
<dbReference type="SMART" id="SM00895">
    <property type="entry name" value="FCD"/>
    <property type="match status" value="1"/>
</dbReference>
<evidence type="ECO:0000256" key="1">
    <source>
        <dbReference type="ARBA" id="ARBA00023015"/>
    </source>
</evidence>
<dbReference type="AlphaFoldDB" id="A0A917AVH3"/>
<dbReference type="SMART" id="SM00345">
    <property type="entry name" value="HTH_GNTR"/>
    <property type="match status" value="1"/>
</dbReference>
<dbReference type="InterPro" id="IPR036388">
    <property type="entry name" value="WH-like_DNA-bd_sf"/>
</dbReference>
<evidence type="ECO:0000313" key="6">
    <source>
        <dbReference type="Proteomes" id="UP000633136"/>
    </source>
</evidence>
<dbReference type="SUPFAM" id="SSF48008">
    <property type="entry name" value="GntR ligand-binding domain-like"/>
    <property type="match status" value="1"/>
</dbReference>
<dbReference type="CDD" id="cd07377">
    <property type="entry name" value="WHTH_GntR"/>
    <property type="match status" value="1"/>
</dbReference>
<feature type="domain" description="HTH gntR-type" evidence="4">
    <location>
        <begin position="13"/>
        <end position="81"/>
    </location>
</feature>
<name>A0A917AVH3_9MICC</name>
<dbReference type="Pfam" id="PF00392">
    <property type="entry name" value="GntR"/>
    <property type="match status" value="1"/>
</dbReference>
<dbReference type="InterPro" id="IPR008920">
    <property type="entry name" value="TF_FadR/GntR_C"/>
</dbReference>
<dbReference type="Pfam" id="PF07729">
    <property type="entry name" value="FCD"/>
    <property type="match status" value="1"/>
</dbReference>
<proteinExistence type="predicted"/>
<dbReference type="InterPro" id="IPR000524">
    <property type="entry name" value="Tscrpt_reg_HTH_GntR"/>
</dbReference>
<dbReference type="GO" id="GO:0003677">
    <property type="term" value="F:DNA binding"/>
    <property type="evidence" value="ECO:0007669"/>
    <property type="project" value="UniProtKB-KW"/>
</dbReference>
<dbReference type="InterPro" id="IPR011711">
    <property type="entry name" value="GntR_C"/>
</dbReference>
<dbReference type="Proteomes" id="UP000633136">
    <property type="component" value="Unassembled WGS sequence"/>
</dbReference>
<keyword evidence="3" id="KW-0804">Transcription</keyword>
<keyword evidence="1" id="KW-0805">Transcription regulation</keyword>
<dbReference type="PANTHER" id="PTHR43537">
    <property type="entry name" value="TRANSCRIPTIONAL REGULATOR, GNTR FAMILY"/>
    <property type="match status" value="1"/>
</dbReference>
<dbReference type="Gene3D" id="1.20.120.530">
    <property type="entry name" value="GntR ligand-binding domain-like"/>
    <property type="match status" value="1"/>
</dbReference>
<comment type="caution">
    <text evidence="5">The sequence shown here is derived from an EMBL/GenBank/DDBJ whole genome shotgun (WGS) entry which is preliminary data.</text>
</comment>
<dbReference type="GO" id="GO:0003700">
    <property type="term" value="F:DNA-binding transcription factor activity"/>
    <property type="evidence" value="ECO:0007669"/>
    <property type="project" value="InterPro"/>
</dbReference>
<dbReference type="InterPro" id="IPR036390">
    <property type="entry name" value="WH_DNA-bd_sf"/>
</dbReference>
<dbReference type="RefSeq" id="WP_188687029.1">
    <property type="nucleotide sequence ID" value="NZ_BMIS01000024.1"/>
</dbReference>
<dbReference type="PROSITE" id="PS50949">
    <property type="entry name" value="HTH_GNTR"/>
    <property type="match status" value="1"/>
</dbReference>
<sequence>MRDPLAIPPQRVVSLTDRVFEALEDAVVRGELKPGEIVTDQNLGDRLGVSRTPVREALQRLAASGLINARERGTGWQIARFDEHDLRELFELRRALEPIGLRRLLNRDTPRTAVVYELGRFFDDFHAPIEVEEYPRYFQRDNEFHKKIVACSDNRRVIGVYGIVERQIDRGRHFLSTGYQGRIEENLAEHKRITEAIAARDLESATDALLHHLHRGEELMSEHIKKEREAGRL</sequence>
<protein>
    <submittedName>
        <fullName evidence="5">GntR family transcriptional regulator</fullName>
    </submittedName>
</protein>
<dbReference type="Gene3D" id="1.10.10.10">
    <property type="entry name" value="Winged helix-like DNA-binding domain superfamily/Winged helix DNA-binding domain"/>
    <property type="match status" value="1"/>
</dbReference>
<evidence type="ECO:0000256" key="3">
    <source>
        <dbReference type="ARBA" id="ARBA00023163"/>
    </source>
</evidence>
<reference evidence="5" key="1">
    <citation type="journal article" date="2014" name="Int. J. Syst. Evol. Microbiol.">
        <title>Complete genome sequence of Corynebacterium casei LMG S-19264T (=DSM 44701T), isolated from a smear-ripened cheese.</title>
        <authorList>
            <consortium name="US DOE Joint Genome Institute (JGI-PGF)"/>
            <person name="Walter F."/>
            <person name="Albersmeier A."/>
            <person name="Kalinowski J."/>
            <person name="Ruckert C."/>
        </authorList>
    </citation>
    <scope>NUCLEOTIDE SEQUENCE</scope>
    <source>
        <strain evidence="5">CGMCC 1.15388</strain>
    </source>
</reference>
<keyword evidence="2" id="KW-0238">DNA-binding</keyword>
<dbReference type="SUPFAM" id="SSF46785">
    <property type="entry name" value="Winged helix' DNA-binding domain"/>
    <property type="match status" value="1"/>
</dbReference>
<dbReference type="PRINTS" id="PR00035">
    <property type="entry name" value="HTHGNTR"/>
</dbReference>
<gene>
    <name evidence="5" type="ORF">GCM10011401_28040</name>
</gene>
<organism evidence="5 6">
    <name type="scientific">Nesterenkonia cremea</name>
    <dbReference type="NCBI Taxonomy" id="1882340"/>
    <lineage>
        <taxon>Bacteria</taxon>
        <taxon>Bacillati</taxon>
        <taxon>Actinomycetota</taxon>
        <taxon>Actinomycetes</taxon>
        <taxon>Micrococcales</taxon>
        <taxon>Micrococcaceae</taxon>
        <taxon>Nesterenkonia</taxon>
    </lineage>
</organism>
<evidence type="ECO:0000313" key="5">
    <source>
        <dbReference type="EMBL" id="GGE79136.1"/>
    </source>
</evidence>
<accession>A0A917AVH3</accession>
<dbReference type="EMBL" id="BMIS01000024">
    <property type="protein sequence ID" value="GGE79136.1"/>
    <property type="molecule type" value="Genomic_DNA"/>
</dbReference>